<protein>
    <submittedName>
        <fullName evidence="1">Uncharacterized protein</fullName>
    </submittedName>
</protein>
<dbReference type="AlphaFoldDB" id="A0A5D2DEY1"/>
<reference evidence="1 2" key="1">
    <citation type="submission" date="2019-06" db="EMBL/GenBank/DDBJ databases">
        <title>WGS assembly of Gossypium darwinii.</title>
        <authorList>
            <person name="Chen Z.J."/>
            <person name="Sreedasyam A."/>
            <person name="Ando A."/>
            <person name="Song Q."/>
            <person name="De L."/>
            <person name="Hulse-Kemp A."/>
            <person name="Ding M."/>
            <person name="Ye W."/>
            <person name="Kirkbride R."/>
            <person name="Jenkins J."/>
            <person name="Plott C."/>
            <person name="Lovell J."/>
            <person name="Lin Y.-M."/>
            <person name="Vaughn R."/>
            <person name="Liu B."/>
            <person name="Li W."/>
            <person name="Simpson S."/>
            <person name="Scheffler B."/>
            <person name="Saski C."/>
            <person name="Grover C."/>
            <person name="Hu G."/>
            <person name="Conover J."/>
            <person name="Carlson J."/>
            <person name="Shu S."/>
            <person name="Boston L."/>
            <person name="Williams M."/>
            <person name="Peterson D."/>
            <person name="Mcgee K."/>
            <person name="Jones D."/>
            <person name="Wendel J."/>
            <person name="Stelly D."/>
            <person name="Grimwood J."/>
            <person name="Schmutz J."/>
        </authorList>
    </citation>
    <scope>NUCLEOTIDE SEQUENCE [LARGE SCALE GENOMIC DNA]</scope>
    <source>
        <strain evidence="1">1808015.09</strain>
    </source>
</reference>
<keyword evidence="2" id="KW-1185">Reference proteome</keyword>
<evidence type="ECO:0000313" key="2">
    <source>
        <dbReference type="Proteomes" id="UP000323506"/>
    </source>
</evidence>
<dbReference type="EMBL" id="CM017702">
    <property type="protein sequence ID" value="TYG80207.1"/>
    <property type="molecule type" value="Genomic_DNA"/>
</dbReference>
<evidence type="ECO:0000313" key="1">
    <source>
        <dbReference type="EMBL" id="TYG80207.1"/>
    </source>
</evidence>
<name>A0A5D2DEY1_GOSDA</name>
<dbReference type="Proteomes" id="UP000323506">
    <property type="component" value="Chromosome D02"/>
</dbReference>
<organism evidence="1 2">
    <name type="scientific">Gossypium darwinii</name>
    <name type="common">Darwin's cotton</name>
    <name type="synonym">Gossypium barbadense var. darwinii</name>
    <dbReference type="NCBI Taxonomy" id="34276"/>
    <lineage>
        <taxon>Eukaryota</taxon>
        <taxon>Viridiplantae</taxon>
        <taxon>Streptophyta</taxon>
        <taxon>Embryophyta</taxon>
        <taxon>Tracheophyta</taxon>
        <taxon>Spermatophyta</taxon>
        <taxon>Magnoliopsida</taxon>
        <taxon>eudicotyledons</taxon>
        <taxon>Gunneridae</taxon>
        <taxon>Pentapetalae</taxon>
        <taxon>rosids</taxon>
        <taxon>malvids</taxon>
        <taxon>Malvales</taxon>
        <taxon>Malvaceae</taxon>
        <taxon>Malvoideae</taxon>
        <taxon>Gossypium</taxon>
    </lineage>
</organism>
<accession>A0A5D2DEY1</accession>
<sequence>MQSNISRIWWTSNERSRGWSMLAWDRMYHPKGMGGLDFHDLRLFNLALLSRQVWRLTQFKDTSCYKVLSSKYFPNGDIFHPKVVDKPLYTWSSIANVAKALENDFVWLVGDDKSIDICNDNWCFKA</sequence>
<gene>
    <name evidence="1" type="ORF">ES288_D02G198100v1</name>
</gene>
<proteinExistence type="predicted"/>